<feature type="non-terminal residue" evidence="1">
    <location>
        <position position="70"/>
    </location>
</feature>
<dbReference type="Proteomes" id="UP001529510">
    <property type="component" value="Unassembled WGS sequence"/>
</dbReference>
<gene>
    <name evidence="1" type="ORF">M9458_022419</name>
</gene>
<dbReference type="EMBL" id="JAMKFB020000010">
    <property type="protein sequence ID" value="KAL0183044.1"/>
    <property type="molecule type" value="Genomic_DNA"/>
</dbReference>
<organism evidence="1 2">
    <name type="scientific">Cirrhinus mrigala</name>
    <name type="common">Mrigala</name>
    <dbReference type="NCBI Taxonomy" id="683832"/>
    <lineage>
        <taxon>Eukaryota</taxon>
        <taxon>Metazoa</taxon>
        <taxon>Chordata</taxon>
        <taxon>Craniata</taxon>
        <taxon>Vertebrata</taxon>
        <taxon>Euteleostomi</taxon>
        <taxon>Actinopterygii</taxon>
        <taxon>Neopterygii</taxon>
        <taxon>Teleostei</taxon>
        <taxon>Ostariophysi</taxon>
        <taxon>Cypriniformes</taxon>
        <taxon>Cyprinidae</taxon>
        <taxon>Labeoninae</taxon>
        <taxon>Labeonini</taxon>
        <taxon>Cirrhinus</taxon>
    </lineage>
</organism>
<feature type="non-terminal residue" evidence="1">
    <location>
        <position position="1"/>
    </location>
</feature>
<protein>
    <submittedName>
        <fullName evidence="1">Uncharacterized protein</fullName>
    </submittedName>
</protein>
<accession>A0ABD0QA36</accession>
<proteinExistence type="predicted"/>
<dbReference type="AlphaFoldDB" id="A0ABD0QA36"/>
<sequence length="70" mass="7253">QHFPYGGLLSGMFGLLALNSNTMDDSGKINRGGAETAEPPEMVMPAPDSTDAVAEAAETPEVVQFTSALV</sequence>
<reference evidence="1 2" key="1">
    <citation type="submission" date="2024-05" db="EMBL/GenBank/DDBJ databases">
        <title>Genome sequencing and assembly of Indian major carp, Cirrhinus mrigala (Hamilton, 1822).</title>
        <authorList>
            <person name="Mohindra V."/>
            <person name="Chowdhury L.M."/>
            <person name="Lal K."/>
            <person name="Jena J.K."/>
        </authorList>
    </citation>
    <scope>NUCLEOTIDE SEQUENCE [LARGE SCALE GENOMIC DNA]</scope>
    <source>
        <strain evidence="1">CM1030</strain>
        <tissue evidence="1">Blood</tissue>
    </source>
</reference>
<evidence type="ECO:0000313" key="2">
    <source>
        <dbReference type="Proteomes" id="UP001529510"/>
    </source>
</evidence>
<name>A0ABD0QA36_CIRMR</name>
<comment type="caution">
    <text evidence="1">The sequence shown here is derived from an EMBL/GenBank/DDBJ whole genome shotgun (WGS) entry which is preliminary data.</text>
</comment>
<keyword evidence="2" id="KW-1185">Reference proteome</keyword>
<evidence type="ECO:0000313" key="1">
    <source>
        <dbReference type="EMBL" id="KAL0183044.1"/>
    </source>
</evidence>